<comment type="caution">
    <text evidence="7">The sequence shown here is derived from an EMBL/GenBank/DDBJ whole genome shotgun (WGS) entry which is preliminary data.</text>
</comment>
<feature type="domain" description="Phytocyanin" evidence="6">
    <location>
        <begin position="24"/>
        <end position="127"/>
    </location>
</feature>
<evidence type="ECO:0000256" key="5">
    <source>
        <dbReference type="SAM" id="SignalP"/>
    </source>
</evidence>
<dbReference type="PROSITE" id="PS51485">
    <property type="entry name" value="PHYTOCYANIN"/>
    <property type="match status" value="1"/>
</dbReference>
<proteinExistence type="predicted"/>
<dbReference type="PANTHER" id="PTHR33021:SF499">
    <property type="entry name" value="OS12G0150500 PROTEIN"/>
    <property type="match status" value="1"/>
</dbReference>
<feature type="chain" id="PRO_5043825399" evidence="5">
    <location>
        <begin position="24"/>
        <end position="233"/>
    </location>
</feature>
<dbReference type="GO" id="GO:0046872">
    <property type="term" value="F:metal ion binding"/>
    <property type="evidence" value="ECO:0007669"/>
    <property type="project" value="UniProtKB-KW"/>
</dbReference>
<dbReference type="FunFam" id="2.60.40.420:FF:000003">
    <property type="entry name" value="Blue copper"/>
    <property type="match status" value="1"/>
</dbReference>
<name>A0AAX6IAB7_IRIPA</name>
<accession>A0AAX6IAB7</accession>
<evidence type="ECO:0000256" key="3">
    <source>
        <dbReference type="ARBA" id="ARBA00023180"/>
    </source>
</evidence>
<feature type="compositionally biased region" description="Pro residues" evidence="4">
    <location>
        <begin position="133"/>
        <end position="153"/>
    </location>
</feature>
<dbReference type="Proteomes" id="UP001140949">
    <property type="component" value="Unassembled WGS sequence"/>
</dbReference>
<reference evidence="7" key="2">
    <citation type="submission" date="2023-04" db="EMBL/GenBank/DDBJ databases">
        <authorList>
            <person name="Bruccoleri R.E."/>
            <person name="Oakeley E.J."/>
            <person name="Faust A.-M."/>
            <person name="Dessus-Babus S."/>
            <person name="Altorfer M."/>
            <person name="Burckhardt D."/>
            <person name="Oertli M."/>
            <person name="Naumann U."/>
            <person name="Petersen F."/>
            <person name="Wong J."/>
        </authorList>
    </citation>
    <scope>NUCLEOTIDE SEQUENCE</scope>
    <source>
        <strain evidence="7">GSM-AAB239-AS_SAM_17_03QT</strain>
        <tissue evidence="7">Leaf</tissue>
    </source>
</reference>
<dbReference type="InterPro" id="IPR028871">
    <property type="entry name" value="BlueCu_1_BS"/>
</dbReference>
<evidence type="ECO:0000256" key="2">
    <source>
        <dbReference type="ARBA" id="ARBA00023008"/>
    </source>
</evidence>
<evidence type="ECO:0000313" key="8">
    <source>
        <dbReference type="Proteomes" id="UP001140949"/>
    </source>
</evidence>
<dbReference type="GO" id="GO:0005886">
    <property type="term" value="C:plasma membrane"/>
    <property type="evidence" value="ECO:0007669"/>
    <property type="project" value="TreeGrafter"/>
</dbReference>
<evidence type="ECO:0000313" key="7">
    <source>
        <dbReference type="EMBL" id="KAJ6849375.1"/>
    </source>
</evidence>
<evidence type="ECO:0000256" key="4">
    <source>
        <dbReference type="SAM" id="MobiDB-lite"/>
    </source>
</evidence>
<feature type="signal peptide" evidence="5">
    <location>
        <begin position="1"/>
        <end position="23"/>
    </location>
</feature>
<dbReference type="InterPro" id="IPR039391">
    <property type="entry name" value="Phytocyanin-like"/>
</dbReference>
<protein>
    <submittedName>
        <fullName evidence="7">Mavicyanin</fullName>
    </submittedName>
</protein>
<keyword evidence="8" id="KW-1185">Reference proteome</keyword>
<dbReference type="GO" id="GO:0009055">
    <property type="term" value="F:electron transfer activity"/>
    <property type="evidence" value="ECO:0007669"/>
    <property type="project" value="InterPro"/>
</dbReference>
<keyword evidence="2" id="KW-0186">Copper</keyword>
<dbReference type="PROSITE" id="PS00196">
    <property type="entry name" value="COPPER_BLUE"/>
    <property type="match status" value="1"/>
</dbReference>
<dbReference type="EMBL" id="JANAVB010003599">
    <property type="protein sequence ID" value="KAJ6849375.1"/>
    <property type="molecule type" value="Genomic_DNA"/>
</dbReference>
<reference evidence="7" key="1">
    <citation type="journal article" date="2023" name="GigaByte">
        <title>Genome assembly of the bearded iris, Iris pallida Lam.</title>
        <authorList>
            <person name="Bruccoleri R.E."/>
            <person name="Oakeley E.J."/>
            <person name="Faust A.M.E."/>
            <person name="Altorfer M."/>
            <person name="Dessus-Babus S."/>
            <person name="Burckhardt D."/>
            <person name="Oertli M."/>
            <person name="Naumann U."/>
            <person name="Petersen F."/>
            <person name="Wong J."/>
        </authorList>
    </citation>
    <scope>NUCLEOTIDE SEQUENCE</scope>
    <source>
        <strain evidence="7">GSM-AAB239-AS_SAM_17_03QT</strain>
    </source>
</reference>
<feature type="region of interest" description="Disordered" evidence="4">
    <location>
        <begin position="131"/>
        <end position="214"/>
    </location>
</feature>
<dbReference type="Gene3D" id="2.60.40.420">
    <property type="entry name" value="Cupredoxins - blue copper proteins"/>
    <property type="match status" value="1"/>
</dbReference>
<dbReference type="InterPro" id="IPR003245">
    <property type="entry name" value="Phytocyanin_dom"/>
</dbReference>
<keyword evidence="1" id="KW-0479">Metal-binding</keyword>
<dbReference type="PANTHER" id="PTHR33021">
    <property type="entry name" value="BLUE COPPER PROTEIN"/>
    <property type="match status" value="1"/>
</dbReference>
<evidence type="ECO:0000259" key="6">
    <source>
        <dbReference type="PROSITE" id="PS51485"/>
    </source>
</evidence>
<keyword evidence="3" id="KW-0325">Glycoprotein</keyword>
<organism evidence="7 8">
    <name type="scientific">Iris pallida</name>
    <name type="common">Sweet iris</name>
    <dbReference type="NCBI Taxonomy" id="29817"/>
    <lineage>
        <taxon>Eukaryota</taxon>
        <taxon>Viridiplantae</taxon>
        <taxon>Streptophyta</taxon>
        <taxon>Embryophyta</taxon>
        <taxon>Tracheophyta</taxon>
        <taxon>Spermatophyta</taxon>
        <taxon>Magnoliopsida</taxon>
        <taxon>Liliopsida</taxon>
        <taxon>Asparagales</taxon>
        <taxon>Iridaceae</taxon>
        <taxon>Iridoideae</taxon>
        <taxon>Irideae</taxon>
        <taxon>Iris</taxon>
    </lineage>
</organism>
<dbReference type="InterPro" id="IPR008972">
    <property type="entry name" value="Cupredoxin"/>
</dbReference>
<dbReference type="AlphaFoldDB" id="A0AAX6IAB7"/>
<evidence type="ECO:0000256" key="1">
    <source>
        <dbReference type="ARBA" id="ARBA00022723"/>
    </source>
</evidence>
<sequence>MAASRAFIVAVATIALVVRSAAATNFTVGAPGGSWDLQTNFASWAASKTFVAGDNLIFSYPPQGPQRHNVLEVSKASYDSCSAGGPIATHASGNDVVPLPAAATRYFICGIPGHCAAGMKVAIAVVAGGAAAPTPPPAASPSPAPSPPAPSSPPTSSSSPAPGGGSSPPPSSPPPSSGSPAPTSPPGSSALSPGGATSAPPPPGSSGANGGRSALPAEAAVGLGVGVLMMLAL</sequence>
<gene>
    <name evidence="7" type="ORF">M6B38_270300</name>
</gene>
<feature type="compositionally biased region" description="Pro residues" evidence="4">
    <location>
        <begin position="167"/>
        <end position="185"/>
    </location>
</feature>
<dbReference type="SUPFAM" id="SSF49503">
    <property type="entry name" value="Cupredoxins"/>
    <property type="match status" value="1"/>
</dbReference>
<keyword evidence="5" id="KW-0732">Signal</keyword>
<feature type="compositionally biased region" description="Low complexity" evidence="4">
    <location>
        <begin position="186"/>
        <end position="198"/>
    </location>
</feature>
<dbReference type="Pfam" id="PF02298">
    <property type="entry name" value="Cu_bind_like"/>
    <property type="match status" value="1"/>
</dbReference>
<dbReference type="CDD" id="cd04216">
    <property type="entry name" value="Phytocyanin"/>
    <property type="match status" value="1"/>
</dbReference>